<dbReference type="EMBL" id="CP007174">
    <property type="protein sequence ID" value="AIF82713.1"/>
    <property type="molecule type" value="Genomic_DNA"/>
</dbReference>
<protein>
    <submittedName>
        <fullName evidence="5">KH domain protein</fullName>
    </submittedName>
</protein>
<dbReference type="Pfam" id="PF22891">
    <property type="entry name" value="KH_PNO1_2nd"/>
    <property type="match status" value="1"/>
</dbReference>
<dbReference type="SMART" id="SM00322">
    <property type="entry name" value="KH"/>
    <property type="match status" value="2"/>
</dbReference>
<dbReference type="Proteomes" id="UP000028194">
    <property type="component" value="Chromosome"/>
</dbReference>
<evidence type="ECO:0000256" key="3">
    <source>
        <dbReference type="SAM" id="MobiDB-lite"/>
    </source>
</evidence>
<dbReference type="InterPro" id="IPR019964">
    <property type="entry name" value="KH_domain_protein_archaea"/>
</dbReference>
<organism evidence="5 6">
    <name type="scientific">Candidatus Nitrososphaera evergladensis SR1</name>
    <dbReference type="NCBI Taxonomy" id="1459636"/>
    <lineage>
        <taxon>Archaea</taxon>
        <taxon>Nitrososphaerota</taxon>
        <taxon>Nitrososphaeria</taxon>
        <taxon>Nitrososphaerales</taxon>
        <taxon>Nitrososphaeraceae</taxon>
        <taxon>Nitrososphaera</taxon>
    </lineage>
</organism>
<dbReference type="eggNOG" id="arCOG04150">
    <property type="taxonomic scope" value="Archaea"/>
</dbReference>
<dbReference type="PROSITE" id="PS50084">
    <property type="entry name" value="KH_TYPE_1"/>
    <property type="match status" value="2"/>
</dbReference>
<dbReference type="STRING" id="1459636.NTE_00633"/>
<dbReference type="RefSeq" id="WP_148699629.1">
    <property type="nucleotide sequence ID" value="NZ_CP007174.1"/>
</dbReference>
<feature type="domain" description="K Homology" evidence="4">
    <location>
        <begin position="87"/>
        <end position="160"/>
    </location>
</feature>
<dbReference type="InterPro" id="IPR036612">
    <property type="entry name" value="KH_dom_type_1_sf"/>
</dbReference>
<dbReference type="KEGG" id="nev:NTE_00633"/>
<keyword evidence="6" id="KW-1185">Reference proteome</keyword>
<keyword evidence="1 2" id="KW-0694">RNA-binding</keyword>
<dbReference type="InterPro" id="IPR055211">
    <property type="entry name" value="KH_PNO1_2nd"/>
</dbReference>
<proteinExistence type="predicted"/>
<sequence>MSFQHNIKLPRERIAVLIGKGGRIKQEIEKRCGVAIEVDSESGDAVITTGENKPVEQIEMFKAVEIISAISRGFSPQRAMRLLEEEEMLFQQIDLRDYTGRSPNALERVKGRIIGEGGKSRRTIEELSGASVSVYGHTVSLIGTYHEVRLATDAIDMLCRGSMHKSVYNMLQEARRRDKMDRMRLWEDDKHDVEGREEGKEDEEEGITEEEKTF</sequence>
<dbReference type="NCBIfam" id="TIGR03665">
    <property type="entry name" value="arCOG04150"/>
    <property type="match status" value="1"/>
</dbReference>
<evidence type="ECO:0000313" key="6">
    <source>
        <dbReference type="Proteomes" id="UP000028194"/>
    </source>
</evidence>
<dbReference type="FunFam" id="3.30.1370.10:FF:000076">
    <property type="entry name" value="KH domain protein"/>
    <property type="match status" value="1"/>
</dbReference>
<dbReference type="AlphaFoldDB" id="A0A075MNA9"/>
<dbReference type="OrthoDB" id="7870at2157"/>
<dbReference type="HOGENOM" id="CLU_064992_3_0_2"/>
<reference evidence="5 6" key="1">
    <citation type="journal article" date="2014" name="PLoS ONE">
        <title>Genome Sequence of Candidatus Nitrososphaera evergladensis from Group I.1b Enriched from Everglades Soil Reveals Novel Genomic Features of the Ammonia-Oxidizing Archaea.</title>
        <authorList>
            <person name="Zhalnina K.V."/>
            <person name="Dias R."/>
            <person name="Leonard M.T."/>
            <person name="Dorr de Quadros P."/>
            <person name="Camargo F.A."/>
            <person name="Drew J.C."/>
            <person name="Farmerie W.G."/>
            <person name="Daroub S.H."/>
            <person name="Triplett E.W."/>
        </authorList>
    </citation>
    <scope>NUCLEOTIDE SEQUENCE [LARGE SCALE GENOMIC DNA]</scope>
    <source>
        <strain evidence="5 6">SR1</strain>
    </source>
</reference>
<dbReference type="InterPro" id="IPR004087">
    <property type="entry name" value="KH_dom"/>
</dbReference>
<dbReference type="InterPro" id="IPR004088">
    <property type="entry name" value="KH_dom_type_1"/>
</dbReference>
<name>A0A075MNA9_9ARCH</name>
<accession>A0A075MNA9</accession>
<feature type="region of interest" description="Disordered" evidence="3">
    <location>
        <begin position="187"/>
        <end position="214"/>
    </location>
</feature>
<evidence type="ECO:0000256" key="2">
    <source>
        <dbReference type="PROSITE-ProRule" id="PRU00117"/>
    </source>
</evidence>
<dbReference type="CDD" id="cd22390">
    <property type="entry name" value="KH-I_Dim2p_like_rpt2"/>
    <property type="match status" value="1"/>
</dbReference>
<dbReference type="PANTHER" id="PTHR12826:SF13">
    <property type="entry name" value="RNA-BINDING PROTEIN PNO1"/>
    <property type="match status" value="1"/>
</dbReference>
<gene>
    <name evidence="5" type="ORF">NTE_00633</name>
</gene>
<dbReference type="GeneID" id="41596496"/>
<dbReference type="Pfam" id="PF00013">
    <property type="entry name" value="KH_1"/>
    <property type="match status" value="1"/>
</dbReference>
<dbReference type="Gene3D" id="3.30.1370.10">
    <property type="entry name" value="K Homology domain, type 1"/>
    <property type="match status" value="2"/>
</dbReference>
<dbReference type="GO" id="GO:0003723">
    <property type="term" value="F:RNA binding"/>
    <property type="evidence" value="ECO:0007669"/>
    <property type="project" value="UniProtKB-UniRule"/>
</dbReference>
<evidence type="ECO:0000259" key="4">
    <source>
        <dbReference type="SMART" id="SM00322"/>
    </source>
</evidence>
<feature type="domain" description="K Homology" evidence="4">
    <location>
        <begin position="1"/>
        <end position="72"/>
    </location>
</feature>
<feature type="compositionally biased region" description="Basic and acidic residues" evidence="3">
    <location>
        <begin position="187"/>
        <end position="199"/>
    </location>
</feature>
<dbReference type="PANTHER" id="PTHR12826">
    <property type="entry name" value="RIBONUCLEASE Y"/>
    <property type="match status" value="1"/>
</dbReference>
<dbReference type="SUPFAM" id="SSF54791">
    <property type="entry name" value="Eukaryotic type KH-domain (KH-domain type I)"/>
    <property type="match status" value="2"/>
</dbReference>
<evidence type="ECO:0000256" key="1">
    <source>
        <dbReference type="ARBA" id="ARBA00022884"/>
    </source>
</evidence>
<evidence type="ECO:0000313" key="5">
    <source>
        <dbReference type="EMBL" id="AIF82713.1"/>
    </source>
</evidence>